<gene>
    <name evidence="1" type="ORF">MARPO_0057s0055</name>
</gene>
<dbReference type="Proteomes" id="UP000244005">
    <property type="component" value="Unassembled WGS sequence"/>
</dbReference>
<evidence type="ECO:0000313" key="1">
    <source>
        <dbReference type="EMBL" id="PTQ37419.1"/>
    </source>
</evidence>
<organism evidence="1 2">
    <name type="scientific">Marchantia polymorpha</name>
    <name type="common">Common liverwort</name>
    <name type="synonym">Marchantia aquatica</name>
    <dbReference type="NCBI Taxonomy" id="3197"/>
    <lineage>
        <taxon>Eukaryota</taxon>
        <taxon>Viridiplantae</taxon>
        <taxon>Streptophyta</taxon>
        <taxon>Embryophyta</taxon>
        <taxon>Marchantiophyta</taxon>
        <taxon>Marchantiopsida</taxon>
        <taxon>Marchantiidae</taxon>
        <taxon>Marchantiales</taxon>
        <taxon>Marchantiaceae</taxon>
        <taxon>Marchantia</taxon>
    </lineage>
</organism>
<keyword evidence="2" id="KW-1185">Reference proteome</keyword>
<evidence type="ECO:0000313" key="2">
    <source>
        <dbReference type="Proteomes" id="UP000244005"/>
    </source>
</evidence>
<protein>
    <submittedName>
        <fullName evidence="1">Uncharacterized protein</fullName>
    </submittedName>
</protein>
<reference evidence="2" key="1">
    <citation type="journal article" date="2017" name="Cell">
        <title>Insights into land plant evolution garnered from the Marchantia polymorpha genome.</title>
        <authorList>
            <person name="Bowman J.L."/>
            <person name="Kohchi T."/>
            <person name="Yamato K.T."/>
            <person name="Jenkins J."/>
            <person name="Shu S."/>
            <person name="Ishizaki K."/>
            <person name="Yamaoka S."/>
            <person name="Nishihama R."/>
            <person name="Nakamura Y."/>
            <person name="Berger F."/>
            <person name="Adam C."/>
            <person name="Aki S.S."/>
            <person name="Althoff F."/>
            <person name="Araki T."/>
            <person name="Arteaga-Vazquez M.A."/>
            <person name="Balasubrmanian S."/>
            <person name="Barry K."/>
            <person name="Bauer D."/>
            <person name="Boehm C.R."/>
            <person name="Briginshaw L."/>
            <person name="Caballero-Perez J."/>
            <person name="Catarino B."/>
            <person name="Chen F."/>
            <person name="Chiyoda S."/>
            <person name="Chovatia M."/>
            <person name="Davies K.M."/>
            <person name="Delmans M."/>
            <person name="Demura T."/>
            <person name="Dierschke T."/>
            <person name="Dolan L."/>
            <person name="Dorantes-Acosta A.E."/>
            <person name="Eklund D.M."/>
            <person name="Florent S.N."/>
            <person name="Flores-Sandoval E."/>
            <person name="Fujiyama A."/>
            <person name="Fukuzawa H."/>
            <person name="Galik B."/>
            <person name="Grimanelli D."/>
            <person name="Grimwood J."/>
            <person name="Grossniklaus U."/>
            <person name="Hamada T."/>
            <person name="Haseloff J."/>
            <person name="Hetherington A.J."/>
            <person name="Higo A."/>
            <person name="Hirakawa Y."/>
            <person name="Hundley H.N."/>
            <person name="Ikeda Y."/>
            <person name="Inoue K."/>
            <person name="Inoue S.I."/>
            <person name="Ishida S."/>
            <person name="Jia Q."/>
            <person name="Kakita M."/>
            <person name="Kanazawa T."/>
            <person name="Kawai Y."/>
            <person name="Kawashima T."/>
            <person name="Kennedy M."/>
            <person name="Kinose K."/>
            <person name="Kinoshita T."/>
            <person name="Kohara Y."/>
            <person name="Koide E."/>
            <person name="Komatsu K."/>
            <person name="Kopischke S."/>
            <person name="Kubo M."/>
            <person name="Kyozuka J."/>
            <person name="Lagercrantz U."/>
            <person name="Lin S.S."/>
            <person name="Lindquist E."/>
            <person name="Lipzen A.M."/>
            <person name="Lu C.W."/>
            <person name="De Luna E."/>
            <person name="Martienssen R.A."/>
            <person name="Minamino N."/>
            <person name="Mizutani M."/>
            <person name="Mizutani M."/>
            <person name="Mochizuki N."/>
            <person name="Monte I."/>
            <person name="Mosher R."/>
            <person name="Nagasaki H."/>
            <person name="Nakagami H."/>
            <person name="Naramoto S."/>
            <person name="Nishitani K."/>
            <person name="Ohtani M."/>
            <person name="Okamoto T."/>
            <person name="Okumura M."/>
            <person name="Phillips J."/>
            <person name="Pollak B."/>
            <person name="Reinders A."/>
            <person name="Rovekamp M."/>
            <person name="Sano R."/>
            <person name="Sawa S."/>
            <person name="Schmid M.W."/>
            <person name="Shirakawa M."/>
            <person name="Solano R."/>
            <person name="Spunde A."/>
            <person name="Suetsugu N."/>
            <person name="Sugano S."/>
            <person name="Sugiyama A."/>
            <person name="Sun R."/>
            <person name="Suzuki Y."/>
            <person name="Takenaka M."/>
            <person name="Takezawa D."/>
            <person name="Tomogane H."/>
            <person name="Tsuzuki M."/>
            <person name="Ueda T."/>
            <person name="Umeda M."/>
            <person name="Ward J.M."/>
            <person name="Watanabe Y."/>
            <person name="Yazaki K."/>
            <person name="Yokoyama R."/>
            <person name="Yoshitake Y."/>
            <person name="Yotsui I."/>
            <person name="Zachgo S."/>
            <person name="Schmutz J."/>
        </authorList>
    </citation>
    <scope>NUCLEOTIDE SEQUENCE [LARGE SCALE GENOMIC DNA]</scope>
    <source>
        <strain evidence="2">Tak-1</strain>
    </source>
</reference>
<name>A0A2R6WU89_MARPO</name>
<dbReference type="AlphaFoldDB" id="A0A2R6WU89"/>
<accession>A0A2R6WU89</accession>
<dbReference type="EMBL" id="KZ772729">
    <property type="protein sequence ID" value="PTQ37419.1"/>
    <property type="molecule type" value="Genomic_DNA"/>
</dbReference>
<proteinExistence type="predicted"/>
<sequence length="91" mass="10298">MKSIVGSSRRIFSWLGFSVKRTRRLFVWMEEIHFSKGCRSTALGEVSSLEFRVPRKTGLCGDDVMSITEDDGRIVNGRTGEKEGYFLFAGN</sequence>
<dbReference type="Gramene" id="Mp7g06160.1">
    <property type="protein sequence ID" value="Mp7g06160.1.cds1"/>
    <property type="gene ID" value="Mp7g06160"/>
</dbReference>